<evidence type="ECO:0000313" key="2">
    <source>
        <dbReference type="EMBL" id="MDA3628827.1"/>
    </source>
</evidence>
<dbReference type="Pfam" id="PF01636">
    <property type="entry name" value="APH"/>
    <property type="match status" value="1"/>
</dbReference>
<dbReference type="RefSeq" id="WP_270951747.1">
    <property type="nucleotide sequence ID" value="NZ_JAQGLA010000053.1"/>
</dbReference>
<dbReference type="InterPro" id="IPR052898">
    <property type="entry name" value="ACAD10-like"/>
</dbReference>
<organism evidence="2 3">
    <name type="scientific">Saccharopolyspora oryzae</name>
    <dbReference type="NCBI Taxonomy" id="2997343"/>
    <lineage>
        <taxon>Bacteria</taxon>
        <taxon>Bacillati</taxon>
        <taxon>Actinomycetota</taxon>
        <taxon>Actinomycetes</taxon>
        <taxon>Pseudonocardiales</taxon>
        <taxon>Pseudonocardiaceae</taxon>
        <taxon>Saccharopolyspora</taxon>
    </lineage>
</organism>
<protein>
    <submittedName>
        <fullName evidence="2">Phosphotransferase family protein</fullName>
    </submittedName>
</protein>
<dbReference type="InterPro" id="IPR041726">
    <property type="entry name" value="ACAD10_11_N"/>
</dbReference>
<dbReference type="InterPro" id="IPR011009">
    <property type="entry name" value="Kinase-like_dom_sf"/>
</dbReference>
<dbReference type="Gene3D" id="3.30.200.20">
    <property type="entry name" value="Phosphorylase Kinase, domain 1"/>
    <property type="match status" value="1"/>
</dbReference>
<proteinExistence type="predicted"/>
<accession>A0ABT4V4C7</accession>
<dbReference type="PANTHER" id="PTHR47829">
    <property type="entry name" value="HYDROLASE, PUTATIVE (AFU_ORTHOLOGUE AFUA_1G12880)-RELATED"/>
    <property type="match status" value="1"/>
</dbReference>
<dbReference type="CDD" id="cd05154">
    <property type="entry name" value="ACAD10_11_N-like"/>
    <property type="match status" value="1"/>
</dbReference>
<dbReference type="SUPFAM" id="SSF56112">
    <property type="entry name" value="Protein kinase-like (PK-like)"/>
    <property type="match status" value="1"/>
</dbReference>
<keyword evidence="3" id="KW-1185">Reference proteome</keyword>
<evidence type="ECO:0000259" key="1">
    <source>
        <dbReference type="Pfam" id="PF01636"/>
    </source>
</evidence>
<dbReference type="InterPro" id="IPR002575">
    <property type="entry name" value="Aminoglycoside_PTrfase"/>
</dbReference>
<comment type="caution">
    <text evidence="2">The sequence shown here is derived from an EMBL/GenBank/DDBJ whole genome shotgun (WGS) entry which is preliminary data.</text>
</comment>
<sequence length="345" mass="37186">MTPPAEVPPGIDLPALQKFFDTHVPGTAGQLEVRPITGGKSNLTYAITDGTHRWVLRRPPLGPLTPTAHDMAREFRVVAALQGTGVPVADAVALCEDPGVLGAPFAVVSYVDGRTLQDGHEAEQLTREDARRCSLALVDTLAALHEVPFTEVGLADFGRPEGYLNRQVRRWRAQWDRVATRSLNALEVLHDGLQQAVPDQSGAAVVHGDYRIDNTILDAQDVGRIAAIVDWEMSTIGDPLADLGLLQVYWNPVTEPVLGVRHVPSANSGFLSTAEIAERYAHASGRDLSQLPFYRALGYFKMAVIAEGIHQRYLAGRTVGDGFDTVGLAVPPLVQAGLDTLGADK</sequence>
<dbReference type="PANTHER" id="PTHR47829:SF1">
    <property type="entry name" value="HAD FAMILY PHOSPHATASE"/>
    <property type="match status" value="1"/>
</dbReference>
<feature type="domain" description="Aminoglycoside phosphotransferase" evidence="1">
    <location>
        <begin position="32"/>
        <end position="251"/>
    </location>
</feature>
<name>A0ABT4V4C7_9PSEU</name>
<evidence type="ECO:0000313" key="3">
    <source>
        <dbReference type="Proteomes" id="UP001210380"/>
    </source>
</evidence>
<dbReference type="Gene3D" id="3.90.1200.10">
    <property type="match status" value="1"/>
</dbReference>
<reference evidence="2 3" key="1">
    <citation type="submission" date="2022-11" db="EMBL/GenBank/DDBJ databases">
        <title>Draft genome sequence of Saccharopolyspora sp. WRP15-2 isolated from rhizosphere soils of wild rice in Thailand.</title>
        <authorList>
            <person name="Duangmal K."/>
            <person name="Kammanee S."/>
            <person name="Muangham S."/>
        </authorList>
    </citation>
    <scope>NUCLEOTIDE SEQUENCE [LARGE SCALE GENOMIC DNA]</scope>
    <source>
        <strain evidence="2 3">WRP15-2</strain>
    </source>
</reference>
<gene>
    <name evidence="2" type="ORF">OU415_25570</name>
</gene>
<dbReference type="Proteomes" id="UP001210380">
    <property type="component" value="Unassembled WGS sequence"/>
</dbReference>
<dbReference type="EMBL" id="JAQGLA010000053">
    <property type="protein sequence ID" value="MDA3628827.1"/>
    <property type="molecule type" value="Genomic_DNA"/>
</dbReference>